<evidence type="ECO:0000256" key="1">
    <source>
        <dbReference type="SAM" id="Coils"/>
    </source>
</evidence>
<keyword evidence="1" id="KW-0175">Coiled coil</keyword>
<sequence>MYGATIEYRNQPERDELKLQLRNVTVTEEDIQESEKKYRELREEVTMRNRAIDAFTRSIDLDDSLPPHLLDELNESKTALLTAERVNNDTFTGLSLKYQKATESLTQSENSKKELEREVATANRPRLINTARGCRWPERPSRSAASAPRQDSGPRKDKLESERTNGEEIAKLKSDLEMANCKHSIQAAELRTEKNNRKSEHDKTVKAEAKQKDALELEVSKLRKEVKTCEEKRASLETDHTSKEKEYEKEKSDLNTLLNQYKPAYASRGHRLQKLETDVATMKKSIEAYEAEAKIASSEISELTRAHDQSKRDREELVRVYDGNVGRLNECISELEETERKLCANTEASQKEIDLQTRLTEALADIETVKERNRKYRSGLLAERQTYDRYIDAINERHNQDIEDLTHDLEGIRQADILTAQGIPTARPAHLRYGAAFLAANNGDE</sequence>
<dbReference type="OrthoDB" id="6108017at2759"/>
<feature type="compositionally biased region" description="Basic and acidic residues" evidence="2">
    <location>
        <begin position="110"/>
        <end position="119"/>
    </location>
</feature>
<organism evidence="3 4">
    <name type="scientific">Tothia fuscella</name>
    <dbReference type="NCBI Taxonomy" id="1048955"/>
    <lineage>
        <taxon>Eukaryota</taxon>
        <taxon>Fungi</taxon>
        <taxon>Dikarya</taxon>
        <taxon>Ascomycota</taxon>
        <taxon>Pezizomycotina</taxon>
        <taxon>Dothideomycetes</taxon>
        <taxon>Pleosporomycetidae</taxon>
        <taxon>Venturiales</taxon>
        <taxon>Cylindrosympodiaceae</taxon>
        <taxon>Tothia</taxon>
    </lineage>
</organism>
<dbReference type="Proteomes" id="UP000800235">
    <property type="component" value="Unassembled WGS sequence"/>
</dbReference>
<feature type="coiled-coil region" evidence="1">
    <location>
        <begin position="205"/>
        <end position="306"/>
    </location>
</feature>
<feature type="coiled-coil region" evidence="1">
    <location>
        <begin position="24"/>
        <end position="51"/>
    </location>
</feature>
<accession>A0A9P4NQJ2</accession>
<dbReference type="EMBL" id="MU007040">
    <property type="protein sequence ID" value="KAF2430224.1"/>
    <property type="molecule type" value="Genomic_DNA"/>
</dbReference>
<dbReference type="AlphaFoldDB" id="A0A9P4NQJ2"/>
<name>A0A9P4NQJ2_9PEZI</name>
<dbReference type="Gene3D" id="1.10.287.1490">
    <property type="match status" value="1"/>
</dbReference>
<feature type="region of interest" description="Disordered" evidence="2">
    <location>
        <begin position="102"/>
        <end position="165"/>
    </location>
</feature>
<keyword evidence="4" id="KW-1185">Reference proteome</keyword>
<comment type="caution">
    <text evidence="3">The sequence shown here is derived from an EMBL/GenBank/DDBJ whole genome shotgun (WGS) entry which is preliminary data.</text>
</comment>
<evidence type="ECO:0000313" key="3">
    <source>
        <dbReference type="EMBL" id="KAF2430224.1"/>
    </source>
</evidence>
<proteinExistence type="predicted"/>
<gene>
    <name evidence="3" type="ORF">EJ08DRAFT_734265</name>
</gene>
<feature type="compositionally biased region" description="Basic and acidic residues" evidence="2">
    <location>
        <begin position="152"/>
        <end position="165"/>
    </location>
</feature>
<protein>
    <submittedName>
        <fullName evidence="3">Uncharacterized protein</fullName>
    </submittedName>
</protein>
<evidence type="ECO:0000313" key="4">
    <source>
        <dbReference type="Proteomes" id="UP000800235"/>
    </source>
</evidence>
<evidence type="ECO:0000256" key="2">
    <source>
        <dbReference type="SAM" id="MobiDB-lite"/>
    </source>
</evidence>
<reference evidence="3" key="1">
    <citation type="journal article" date="2020" name="Stud. Mycol.">
        <title>101 Dothideomycetes genomes: a test case for predicting lifestyles and emergence of pathogens.</title>
        <authorList>
            <person name="Haridas S."/>
            <person name="Albert R."/>
            <person name="Binder M."/>
            <person name="Bloem J."/>
            <person name="Labutti K."/>
            <person name="Salamov A."/>
            <person name="Andreopoulos B."/>
            <person name="Baker S."/>
            <person name="Barry K."/>
            <person name="Bills G."/>
            <person name="Bluhm B."/>
            <person name="Cannon C."/>
            <person name="Castanera R."/>
            <person name="Culley D."/>
            <person name="Daum C."/>
            <person name="Ezra D."/>
            <person name="Gonzalez J."/>
            <person name="Henrissat B."/>
            <person name="Kuo A."/>
            <person name="Liang C."/>
            <person name="Lipzen A."/>
            <person name="Lutzoni F."/>
            <person name="Magnuson J."/>
            <person name="Mondo S."/>
            <person name="Nolan M."/>
            <person name="Ohm R."/>
            <person name="Pangilinan J."/>
            <person name="Park H.-J."/>
            <person name="Ramirez L."/>
            <person name="Alfaro M."/>
            <person name="Sun H."/>
            <person name="Tritt A."/>
            <person name="Yoshinaga Y."/>
            <person name="Zwiers L.-H."/>
            <person name="Turgeon B."/>
            <person name="Goodwin S."/>
            <person name="Spatafora J."/>
            <person name="Crous P."/>
            <person name="Grigoriev I."/>
        </authorList>
    </citation>
    <scope>NUCLEOTIDE SEQUENCE</scope>
    <source>
        <strain evidence="3">CBS 130266</strain>
    </source>
</reference>